<organism evidence="2 3">
    <name type="scientific">Flavobacterium chungnamense</name>
    <dbReference type="NCBI Taxonomy" id="706182"/>
    <lineage>
        <taxon>Bacteria</taxon>
        <taxon>Pseudomonadati</taxon>
        <taxon>Bacteroidota</taxon>
        <taxon>Flavobacteriia</taxon>
        <taxon>Flavobacteriales</taxon>
        <taxon>Flavobacteriaceae</taxon>
        <taxon>Flavobacterium</taxon>
    </lineage>
</organism>
<accession>A0ABP7UM25</accession>
<proteinExistence type="predicted"/>
<dbReference type="EMBL" id="BAABCS010000009">
    <property type="protein sequence ID" value="GAA4046550.1"/>
    <property type="molecule type" value="Genomic_DNA"/>
</dbReference>
<gene>
    <name evidence="2" type="ORF">GCM10022388_10030</name>
</gene>
<protein>
    <recommendedName>
        <fullName evidence="4">Signal peptidase</fullName>
    </recommendedName>
</protein>
<keyword evidence="1" id="KW-1133">Transmembrane helix</keyword>
<keyword evidence="1" id="KW-0812">Transmembrane</keyword>
<evidence type="ECO:0000256" key="1">
    <source>
        <dbReference type="SAM" id="Phobius"/>
    </source>
</evidence>
<name>A0ABP7UM25_9FLAO</name>
<reference evidence="3" key="1">
    <citation type="journal article" date="2019" name="Int. J. Syst. Evol. Microbiol.">
        <title>The Global Catalogue of Microorganisms (GCM) 10K type strain sequencing project: providing services to taxonomists for standard genome sequencing and annotation.</title>
        <authorList>
            <consortium name="The Broad Institute Genomics Platform"/>
            <consortium name="The Broad Institute Genome Sequencing Center for Infectious Disease"/>
            <person name="Wu L."/>
            <person name="Ma J."/>
        </authorList>
    </citation>
    <scope>NUCLEOTIDE SEQUENCE [LARGE SCALE GENOMIC DNA]</scope>
    <source>
        <strain evidence="3">JCM 17068</strain>
    </source>
</reference>
<evidence type="ECO:0000313" key="3">
    <source>
        <dbReference type="Proteomes" id="UP001500426"/>
    </source>
</evidence>
<feature type="transmembrane region" description="Helical" evidence="1">
    <location>
        <begin position="66"/>
        <end position="86"/>
    </location>
</feature>
<dbReference type="Proteomes" id="UP001500426">
    <property type="component" value="Unassembled WGS sequence"/>
</dbReference>
<keyword evidence="1" id="KW-0472">Membrane</keyword>
<sequence length="91" mass="10384">MKKSKNILLVIVIILLLPIFSYTQTKDINSIDMTAEESYPTFIPEMTYGEDGTSANDVAALPIDSYLWVLLLLGTIYVFDKFFIVYKKPLQ</sequence>
<comment type="caution">
    <text evidence="2">The sequence shown here is derived from an EMBL/GenBank/DDBJ whole genome shotgun (WGS) entry which is preliminary data.</text>
</comment>
<keyword evidence="3" id="KW-1185">Reference proteome</keyword>
<evidence type="ECO:0000313" key="2">
    <source>
        <dbReference type="EMBL" id="GAA4046550.1"/>
    </source>
</evidence>
<evidence type="ECO:0008006" key="4">
    <source>
        <dbReference type="Google" id="ProtNLM"/>
    </source>
</evidence>